<dbReference type="Proteomes" id="UP000678393">
    <property type="component" value="Unassembled WGS sequence"/>
</dbReference>
<protein>
    <recommendedName>
        <fullName evidence="1">PiggyBac transposable element-derived protein domain-containing protein</fullName>
    </recommendedName>
</protein>
<dbReference type="EMBL" id="CAJHNH020004779">
    <property type="protein sequence ID" value="CAG5131658.1"/>
    <property type="molecule type" value="Genomic_DNA"/>
</dbReference>
<dbReference type="PANTHER" id="PTHR46599">
    <property type="entry name" value="PIGGYBAC TRANSPOSABLE ELEMENT-DERIVED PROTEIN 4"/>
    <property type="match status" value="1"/>
</dbReference>
<dbReference type="PANTHER" id="PTHR46599:SF3">
    <property type="entry name" value="PIGGYBAC TRANSPOSABLE ELEMENT-DERIVED PROTEIN 4"/>
    <property type="match status" value="1"/>
</dbReference>
<sequence>MEQREGYPRPCGFSSDEAKNLMTHLTCSVYANGDSSDDDSVDNFVIEKDMAVTDETNISDDSASSYDCNVDNQSDYSDYKCEVIHTNNSANVNLENENRQALYINRKKYQGQSSAAQDQDKDMWQIVDPFSEDHLSTTHSFGCKTESGVRVDLGSNPTPLQCFQSLFTETFLMHLLESVNNYASQQCHPRPRSIYSAWEPVSEYEMIKFLAVLIHMGINRRPRVKDYWSTNAADYCEWYHQMFSGKRFQAIFYTLFNFSKEATVVDKSKTEPFFNLLISRYKEAFYPFEDVTIDEIVIRCNSQHGFKMQSTSKPHSDRTQVFGLCDSITGYVFNMLIYHGKELSFGRECETNSQHTIKLFDSLLQGLEPGHHIFSDHSFTSYGLIKFLLNKQFCYTGTVSINATHFPLEMKKLRLHHRQHAWFHHATDDVLCVAWQDHKTGKPIICVSTKAEVKMETVQTSQGTLLDKPAVIIKHQTCMKGCSRVNQTAEYYDTLNRKSVKFCENFFPWLLDVTQLNAHVLHTLTNENKMSLLTFKKKLVEELANFAASKVHPDDIRKIGKCRKRSIAVERLQDVKHVVAYIDQDRNCRVCSTPQKRIRTKFICKGCSIKPHLHPKNCFEKYHSADYVENF</sequence>
<reference evidence="2" key="1">
    <citation type="submission" date="2021-04" db="EMBL/GenBank/DDBJ databases">
        <authorList>
            <consortium name="Molecular Ecology Group"/>
        </authorList>
    </citation>
    <scope>NUCLEOTIDE SEQUENCE</scope>
</reference>
<accession>A0A8S3ZUI2</accession>
<proteinExistence type="predicted"/>
<comment type="caution">
    <text evidence="2">The sequence shown here is derived from an EMBL/GenBank/DDBJ whole genome shotgun (WGS) entry which is preliminary data.</text>
</comment>
<gene>
    <name evidence="2" type="ORF">CUNI_LOCUS17216</name>
</gene>
<evidence type="ECO:0000313" key="2">
    <source>
        <dbReference type="EMBL" id="CAG5131658.1"/>
    </source>
</evidence>
<dbReference type="OrthoDB" id="123207at2759"/>
<name>A0A8S3ZUI2_9EUPU</name>
<keyword evidence="3" id="KW-1185">Reference proteome</keyword>
<dbReference type="InterPro" id="IPR029526">
    <property type="entry name" value="PGBD"/>
</dbReference>
<evidence type="ECO:0000259" key="1">
    <source>
        <dbReference type="Pfam" id="PF13843"/>
    </source>
</evidence>
<organism evidence="2 3">
    <name type="scientific">Candidula unifasciata</name>
    <dbReference type="NCBI Taxonomy" id="100452"/>
    <lineage>
        <taxon>Eukaryota</taxon>
        <taxon>Metazoa</taxon>
        <taxon>Spiralia</taxon>
        <taxon>Lophotrochozoa</taxon>
        <taxon>Mollusca</taxon>
        <taxon>Gastropoda</taxon>
        <taxon>Heterobranchia</taxon>
        <taxon>Euthyneura</taxon>
        <taxon>Panpulmonata</taxon>
        <taxon>Eupulmonata</taxon>
        <taxon>Stylommatophora</taxon>
        <taxon>Helicina</taxon>
        <taxon>Helicoidea</taxon>
        <taxon>Geomitridae</taxon>
        <taxon>Candidula</taxon>
    </lineage>
</organism>
<dbReference type="Pfam" id="PF13843">
    <property type="entry name" value="DDE_Tnp_1_7"/>
    <property type="match status" value="1"/>
</dbReference>
<evidence type="ECO:0000313" key="3">
    <source>
        <dbReference type="Proteomes" id="UP000678393"/>
    </source>
</evidence>
<dbReference type="AlphaFoldDB" id="A0A8S3ZUI2"/>
<feature type="domain" description="PiggyBac transposable element-derived protein" evidence="1">
    <location>
        <begin position="158"/>
        <end position="519"/>
    </location>
</feature>